<dbReference type="InterPro" id="IPR024752">
    <property type="entry name" value="Myb/SANT-like_dom"/>
</dbReference>
<evidence type="ECO:0000313" key="4">
    <source>
        <dbReference type="Proteomes" id="UP000027120"/>
    </source>
</evidence>
<dbReference type="Pfam" id="PF12776">
    <property type="entry name" value="Myb_DNA-bind_3"/>
    <property type="match status" value="1"/>
</dbReference>
<dbReference type="PANTHER" id="PTHR46929">
    <property type="entry name" value="EXPRESSED PROTEIN"/>
    <property type="match status" value="1"/>
</dbReference>
<dbReference type="AlphaFoldDB" id="A0A067HGM1"/>
<keyword evidence="4" id="KW-1185">Reference proteome</keyword>
<evidence type="ECO:0000259" key="2">
    <source>
        <dbReference type="Pfam" id="PF12776"/>
    </source>
</evidence>
<dbReference type="Proteomes" id="UP000027120">
    <property type="component" value="Unassembled WGS sequence"/>
</dbReference>
<sequence length="449" mass="51187">MCFTCRSIQNLFLGSYLLMSYVFYLQEHPEARSYRIKTVPYYNDLCLIYGNKASEQKGNSLVLLLSVTITCEVDLLVCLDEQVGGKLLESLQLQEKEKDADTTHPRSASEGEAEDRDEIRVDEDNSVSMSKGDVDDTLQVISNGAESIVANRSRTYWQPPMDRYFIDLMLEQVQKGNRIDGVFRKEAWIEMIGSFNAKFGFKYDIEILKNRYKTLRRQYNVIKNLLDLNGFVWDEARQMVTADDYVWQDYVKTHTDARQFMTRPVPYFKDLCVICGHPSIDENDCFSIQDLEMHNEVQEIKFQGASKSSQHPVASESGEDELGDLLEAAARMGSKPVFSCTKNKRQFENCSDSEFLKKSRSKDEGMPGTICEAVNAVSSFSDGKSGDLNSNSVAIECVIAAVQALPDMDEDLILDACDFLEDEMKAKTFMALDVKLRKKWLLRKLRPQL</sequence>
<protein>
    <recommendedName>
        <fullName evidence="2">Myb/SANT-like domain-containing protein</fullName>
    </recommendedName>
</protein>
<feature type="compositionally biased region" description="Basic and acidic residues" evidence="1">
    <location>
        <begin position="95"/>
        <end position="109"/>
    </location>
</feature>
<proteinExistence type="predicted"/>
<dbReference type="PANTHER" id="PTHR46929:SF33">
    <property type="entry name" value="L10-INTERACTING MYB DOMAIN-CONTAINING PROTEIN-LIKE ISOFORM X1"/>
    <property type="match status" value="1"/>
</dbReference>
<gene>
    <name evidence="3" type="ORF">CISIN_1g009421mg</name>
</gene>
<dbReference type="EMBL" id="KK784873">
    <property type="protein sequence ID" value="KDO87096.1"/>
    <property type="molecule type" value="Genomic_DNA"/>
</dbReference>
<accession>A0A067HGM1</accession>
<reference evidence="3 4" key="1">
    <citation type="submission" date="2014-04" db="EMBL/GenBank/DDBJ databases">
        <authorList>
            <consortium name="International Citrus Genome Consortium"/>
            <person name="Gmitter F."/>
            <person name="Chen C."/>
            <person name="Farmerie W."/>
            <person name="Harkins T."/>
            <person name="Desany B."/>
            <person name="Mohiuddin M."/>
            <person name="Kodira C."/>
            <person name="Borodovsky M."/>
            <person name="Lomsadze A."/>
            <person name="Burns P."/>
            <person name="Jenkins J."/>
            <person name="Prochnik S."/>
            <person name="Shu S."/>
            <person name="Chapman J."/>
            <person name="Pitluck S."/>
            <person name="Schmutz J."/>
            <person name="Rokhsar D."/>
        </authorList>
    </citation>
    <scope>NUCLEOTIDE SEQUENCE</scope>
</reference>
<feature type="region of interest" description="Disordered" evidence="1">
    <location>
        <begin position="95"/>
        <end position="130"/>
    </location>
</feature>
<name>A0A067HGM1_CITSI</name>
<evidence type="ECO:0000313" key="3">
    <source>
        <dbReference type="EMBL" id="KDO87096.1"/>
    </source>
</evidence>
<organism evidence="3 4">
    <name type="scientific">Citrus sinensis</name>
    <name type="common">Sweet orange</name>
    <name type="synonym">Citrus aurantium var. sinensis</name>
    <dbReference type="NCBI Taxonomy" id="2711"/>
    <lineage>
        <taxon>Eukaryota</taxon>
        <taxon>Viridiplantae</taxon>
        <taxon>Streptophyta</taxon>
        <taxon>Embryophyta</taxon>
        <taxon>Tracheophyta</taxon>
        <taxon>Spermatophyta</taxon>
        <taxon>Magnoliopsida</taxon>
        <taxon>eudicotyledons</taxon>
        <taxon>Gunneridae</taxon>
        <taxon>Pentapetalae</taxon>
        <taxon>rosids</taxon>
        <taxon>malvids</taxon>
        <taxon>Sapindales</taxon>
        <taxon>Rutaceae</taxon>
        <taxon>Aurantioideae</taxon>
        <taxon>Citrus</taxon>
    </lineage>
</organism>
<feature type="domain" description="Myb/SANT-like" evidence="2">
    <location>
        <begin position="156"/>
        <end position="250"/>
    </location>
</feature>
<evidence type="ECO:0000256" key="1">
    <source>
        <dbReference type="SAM" id="MobiDB-lite"/>
    </source>
</evidence>